<dbReference type="AlphaFoldDB" id="A0A417YPM9"/>
<dbReference type="RefSeq" id="WP_118922930.1">
    <property type="nucleotide sequence ID" value="NZ_QWEG01000012.1"/>
</dbReference>
<dbReference type="Proteomes" id="UP000284416">
    <property type="component" value="Unassembled WGS sequence"/>
</dbReference>
<organism evidence="1 2">
    <name type="scientific">Neobacillus notoginsengisoli</name>
    <dbReference type="NCBI Taxonomy" id="1578198"/>
    <lineage>
        <taxon>Bacteria</taxon>
        <taxon>Bacillati</taxon>
        <taxon>Bacillota</taxon>
        <taxon>Bacilli</taxon>
        <taxon>Bacillales</taxon>
        <taxon>Bacillaceae</taxon>
        <taxon>Neobacillus</taxon>
    </lineage>
</organism>
<proteinExistence type="predicted"/>
<keyword evidence="2" id="KW-1185">Reference proteome</keyword>
<protein>
    <submittedName>
        <fullName evidence="1">Uncharacterized protein</fullName>
    </submittedName>
</protein>
<evidence type="ECO:0000313" key="2">
    <source>
        <dbReference type="Proteomes" id="UP000284416"/>
    </source>
</evidence>
<accession>A0A417YPM9</accession>
<reference evidence="1 2" key="1">
    <citation type="journal article" date="2017" name="Int. J. Syst. Evol. Microbiol.">
        <title>Bacillus notoginsengisoli sp. nov., a novel bacterium isolated from the rhizosphere of Panax notoginseng.</title>
        <authorList>
            <person name="Zhang M.Y."/>
            <person name="Cheng J."/>
            <person name="Cai Y."/>
            <person name="Zhang T.Y."/>
            <person name="Wu Y.Y."/>
            <person name="Manikprabhu D."/>
            <person name="Li W.J."/>
            <person name="Zhang Y.X."/>
        </authorList>
    </citation>
    <scope>NUCLEOTIDE SEQUENCE [LARGE SCALE GENOMIC DNA]</scope>
    <source>
        <strain evidence="1 2">JCM 30743</strain>
    </source>
</reference>
<dbReference type="EMBL" id="QWEG01000012">
    <property type="protein sequence ID" value="RHW35947.1"/>
    <property type="molecule type" value="Genomic_DNA"/>
</dbReference>
<comment type="caution">
    <text evidence="1">The sequence shown here is derived from an EMBL/GenBank/DDBJ whole genome shotgun (WGS) entry which is preliminary data.</text>
</comment>
<gene>
    <name evidence="1" type="ORF">D1B31_17805</name>
</gene>
<evidence type="ECO:0000313" key="1">
    <source>
        <dbReference type="EMBL" id="RHW35947.1"/>
    </source>
</evidence>
<sequence>MANTALKETPKTTGYSDIDQLFHDTDKFLQDAEQIQEEIVALLKYKPVDPFTKTHQRPRFRLRTTK</sequence>
<dbReference type="OrthoDB" id="2943245at2"/>
<name>A0A417YPM9_9BACI</name>